<dbReference type="Proteomes" id="UP001500730">
    <property type="component" value="Unassembled WGS sequence"/>
</dbReference>
<protein>
    <submittedName>
        <fullName evidence="2">Uncharacterized protein</fullName>
    </submittedName>
</protein>
<name>A0ABP5ZI95_9MICO</name>
<evidence type="ECO:0000256" key="1">
    <source>
        <dbReference type="SAM" id="MobiDB-lite"/>
    </source>
</evidence>
<organism evidence="2 3">
    <name type="scientific">Terrabacter carboxydivorans</name>
    <dbReference type="NCBI Taxonomy" id="619730"/>
    <lineage>
        <taxon>Bacteria</taxon>
        <taxon>Bacillati</taxon>
        <taxon>Actinomycetota</taxon>
        <taxon>Actinomycetes</taxon>
        <taxon>Micrococcales</taxon>
        <taxon>Intrasporangiaceae</taxon>
        <taxon>Terrabacter</taxon>
    </lineage>
</organism>
<sequence length="102" mass="10878">MTEDVHEERHGEGQAAGDEPGQQVGQQLAARSQWHEQADEDTDDYGNGETPTNGGHVRRLPPWGARWLGPGWGCAGGRLHAGCGYVTGQAELHGPLPSCPEP</sequence>
<dbReference type="EMBL" id="BAAARE010000025">
    <property type="protein sequence ID" value="GAA2499000.1"/>
    <property type="molecule type" value="Genomic_DNA"/>
</dbReference>
<evidence type="ECO:0000313" key="3">
    <source>
        <dbReference type="Proteomes" id="UP001500730"/>
    </source>
</evidence>
<evidence type="ECO:0000313" key="2">
    <source>
        <dbReference type="EMBL" id="GAA2499000.1"/>
    </source>
</evidence>
<comment type="caution">
    <text evidence="2">The sequence shown here is derived from an EMBL/GenBank/DDBJ whole genome shotgun (WGS) entry which is preliminary data.</text>
</comment>
<proteinExistence type="predicted"/>
<reference evidence="3" key="1">
    <citation type="journal article" date="2019" name="Int. J. Syst. Evol. Microbiol.">
        <title>The Global Catalogue of Microorganisms (GCM) 10K type strain sequencing project: providing services to taxonomists for standard genome sequencing and annotation.</title>
        <authorList>
            <consortium name="The Broad Institute Genomics Platform"/>
            <consortium name="The Broad Institute Genome Sequencing Center for Infectious Disease"/>
            <person name="Wu L."/>
            <person name="Ma J."/>
        </authorList>
    </citation>
    <scope>NUCLEOTIDE SEQUENCE [LARGE SCALE GENOMIC DNA]</scope>
    <source>
        <strain evidence="3">JCM 16259</strain>
    </source>
</reference>
<keyword evidence="3" id="KW-1185">Reference proteome</keyword>
<feature type="region of interest" description="Disordered" evidence="1">
    <location>
        <begin position="1"/>
        <end position="60"/>
    </location>
</feature>
<accession>A0ABP5ZI95</accession>
<gene>
    <name evidence="2" type="ORF">GCM10009858_41690</name>
</gene>
<feature type="compositionally biased region" description="Basic and acidic residues" evidence="1">
    <location>
        <begin position="1"/>
        <end position="12"/>
    </location>
</feature>